<evidence type="ECO:0000313" key="1">
    <source>
        <dbReference type="EMBL" id="KAK4190908.1"/>
    </source>
</evidence>
<keyword evidence="2" id="KW-1185">Reference proteome</keyword>
<accession>A0AAN6WYT7</accession>
<comment type="caution">
    <text evidence="1">The sequence shown here is derived from an EMBL/GenBank/DDBJ whole genome shotgun (WGS) entry which is preliminary data.</text>
</comment>
<sequence length="49" mass="5389">MVMTENMLIVTCVLTVLAGLGITMAVAALLSRNWKSALLERDVELQQKL</sequence>
<gene>
    <name evidence="1" type="ORF">QBC35DRAFT_448836</name>
</gene>
<name>A0AAN6WYT7_9PEZI</name>
<protein>
    <submittedName>
        <fullName evidence="1">Uncharacterized protein</fullName>
    </submittedName>
</protein>
<organism evidence="1 2">
    <name type="scientific">Podospora australis</name>
    <dbReference type="NCBI Taxonomy" id="1536484"/>
    <lineage>
        <taxon>Eukaryota</taxon>
        <taxon>Fungi</taxon>
        <taxon>Dikarya</taxon>
        <taxon>Ascomycota</taxon>
        <taxon>Pezizomycotina</taxon>
        <taxon>Sordariomycetes</taxon>
        <taxon>Sordariomycetidae</taxon>
        <taxon>Sordariales</taxon>
        <taxon>Podosporaceae</taxon>
        <taxon>Podospora</taxon>
    </lineage>
</organism>
<dbReference type="EMBL" id="MU864362">
    <property type="protein sequence ID" value="KAK4190908.1"/>
    <property type="molecule type" value="Genomic_DNA"/>
</dbReference>
<evidence type="ECO:0000313" key="2">
    <source>
        <dbReference type="Proteomes" id="UP001302126"/>
    </source>
</evidence>
<proteinExistence type="predicted"/>
<reference evidence="1" key="2">
    <citation type="submission" date="2023-05" db="EMBL/GenBank/DDBJ databases">
        <authorList>
            <consortium name="Lawrence Berkeley National Laboratory"/>
            <person name="Steindorff A."/>
            <person name="Hensen N."/>
            <person name="Bonometti L."/>
            <person name="Westerberg I."/>
            <person name="Brannstrom I.O."/>
            <person name="Guillou S."/>
            <person name="Cros-Aarteil S."/>
            <person name="Calhoun S."/>
            <person name="Haridas S."/>
            <person name="Kuo A."/>
            <person name="Mondo S."/>
            <person name="Pangilinan J."/>
            <person name="Riley R."/>
            <person name="Labutti K."/>
            <person name="Andreopoulos B."/>
            <person name="Lipzen A."/>
            <person name="Chen C."/>
            <person name="Yanf M."/>
            <person name="Daum C."/>
            <person name="Ng V."/>
            <person name="Clum A."/>
            <person name="Ohm R."/>
            <person name="Martin F."/>
            <person name="Silar P."/>
            <person name="Natvig D."/>
            <person name="Lalanne C."/>
            <person name="Gautier V."/>
            <person name="Ament-Velasquez S.L."/>
            <person name="Kruys A."/>
            <person name="Hutchinson M.I."/>
            <person name="Powell A.J."/>
            <person name="Barry K."/>
            <person name="Miller A.N."/>
            <person name="Grigoriev I.V."/>
            <person name="Debuchy R."/>
            <person name="Gladieux P."/>
            <person name="Thoren M.H."/>
            <person name="Johannesson H."/>
        </authorList>
    </citation>
    <scope>NUCLEOTIDE SEQUENCE</scope>
    <source>
        <strain evidence="1">PSN309</strain>
    </source>
</reference>
<dbReference type="AlphaFoldDB" id="A0AAN6WYT7"/>
<dbReference type="Proteomes" id="UP001302126">
    <property type="component" value="Unassembled WGS sequence"/>
</dbReference>
<reference evidence="1" key="1">
    <citation type="journal article" date="2023" name="Mol. Phylogenet. Evol.">
        <title>Genome-scale phylogeny and comparative genomics of the fungal order Sordariales.</title>
        <authorList>
            <person name="Hensen N."/>
            <person name="Bonometti L."/>
            <person name="Westerberg I."/>
            <person name="Brannstrom I.O."/>
            <person name="Guillou S."/>
            <person name="Cros-Aarteil S."/>
            <person name="Calhoun S."/>
            <person name="Haridas S."/>
            <person name="Kuo A."/>
            <person name="Mondo S."/>
            <person name="Pangilinan J."/>
            <person name="Riley R."/>
            <person name="LaButti K."/>
            <person name="Andreopoulos B."/>
            <person name="Lipzen A."/>
            <person name="Chen C."/>
            <person name="Yan M."/>
            <person name="Daum C."/>
            <person name="Ng V."/>
            <person name="Clum A."/>
            <person name="Steindorff A."/>
            <person name="Ohm R.A."/>
            <person name="Martin F."/>
            <person name="Silar P."/>
            <person name="Natvig D.O."/>
            <person name="Lalanne C."/>
            <person name="Gautier V."/>
            <person name="Ament-Velasquez S.L."/>
            <person name="Kruys A."/>
            <person name="Hutchinson M.I."/>
            <person name="Powell A.J."/>
            <person name="Barry K."/>
            <person name="Miller A.N."/>
            <person name="Grigoriev I.V."/>
            <person name="Debuchy R."/>
            <person name="Gladieux P."/>
            <person name="Hiltunen Thoren M."/>
            <person name="Johannesson H."/>
        </authorList>
    </citation>
    <scope>NUCLEOTIDE SEQUENCE</scope>
    <source>
        <strain evidence="1">PSN309</strain>
    </source>
</reference>